<dbReference type="SMART" id="SM00717">
    <property type="entry name" value="SANT"/>
    <property type="match status" value="1"/>
</dbReference>
<evidence type="ECO:0000256" key="1">
    <source>
        <dbReference type="SAM" id="MobiDB-lite"/>
    </source>
</evidence>
<organism evidence="3 4">
    <name type="scientific">Paramecium tetraurelia</name>
    <dbReference type="NCBI Taxonomy" id="5888"/>
    <lineage>
        <taxon>Eukaryota</taxon>
        <taxon>Sar</taxon>
        <taxon>Alveolata</taxon>
        <taxon>Ciliophora</taxon>
        <taxon>Intramacronucleata</taxon>
        <taxon>Oligohymenophorea</taxon>
        <taxon>Peniculida</taxon>
        <taxon>Parameciidae</taxon>
        <taxon>Paramecium</taxon>
    </lineage>
</organism>
<dbReference type="OMA" id="QPKNKVE"/>
<feature type="region of interest" description="Disordered" evidence="1">
    <location>
        <begin position="25"/>
        <end position="66"/>
    </location>
</feature>
<dbReference type="AlphaFoldDB" id="A0C3U7"/>
<dbReference type="InParanoid" id="A0C3U7"/>
<accession>A0C3U7</accession>
<dbReference type="InterPro" id="IPR001005">
    <property type="entry name" value="SANT/Myb"/>
</dbReference>
<dbReference type="CDD" id="cd00167">
    <property type="entry name" value="SANT"/>
    <property type="match status" value="1"/>
</dbReference>
<sequence>MPFCTLQVIQIKPYVVFVSRMDSNEDRSSQNDQANKLGISRKQKKKNEYDYHRKKRRGIEGSNSKKSGLKFTEEEDRLILQLVLNNGPKFQKIHRHFPGKTLAMVKNRYYKHLRFRWELLGQYYYFRIRNYKHLSVPQEQLETLCEQQKKVSNILNAEKDDLITQITSRTTLLSNARMLVEYILVDYDSESNSDSAPEPKKPLNKVITLDHLNKLSKKIKTNEEIAVNVDQQSESDGNEQIPIQQQEIKNGKLHLLLPQPKNKVEQQRTTFVKKRLPPMPPGINFKEAEILSNTAIKKLTKEEQALIQEFDQDDIYMQDQKTINEKGIVKVSYEVGEDNAQIMNLHGTNEKYWEMEREKMKQKQEAFLKVPTDVNQLKREKNHIDSLNYQAALKQEGYESRKQNFKDQKDKMKATYGW</sequence>
<gene>
    <name evidence="3" type="ORF">GSPATT00034943001</name>
</gene>
<dbReference type="GO" id="GO:0000981">
    <property type="term" value="F:DNA-binding transcription factor activity, RNA polymerase II-specific"/>
    <property type="evidence" value="ECO:0000318"/>
    <property type="project" value="GO_Central"/>
</dbReference>
<dbReference type="KEGG" id="ptm:GSPATT00034943001"/>
<dbReference type="GeneID" id="5018646"/>
<feature type="domain" description="HTH myb-type" evidence="2">
    <location>
        <begin position="63"/>
        <end position="117"/>
    </location>
</feature>
<dbReference type="OrthoDB" id="288030at2759"/>
<evidence type="ECO:0000313" key="3">
    <source>
        <dbReference type="EMBL" id="CAK65464.1"/>
    </source>
</evidence>
<dbReference type="EMBL" id="CT868039">
    <property type="protein sequence ID" value="CAK65464.1"/>
    <property type="molecule type" value="Genomic_DNA"/>
</dbReference>
<dbReference type="Pfam" id="PF00249">
    <property type="entry name" value="Myb_DNA-binding"/>
    <property type="match status" value="1"/>
</dbReference>
<dbReference type="GO" id="GO:0006355">
    <property type="term" value="P:regulation of DNA-templated transcription"/>
    <property type="evidence" value="ECO:0000318"/>
    <property type="project" value="GO_Central"/>
</dbReference>
<feature type="region of interest" description="Disordered" evidence="1">
    <location>
        <begin position="398"/>
        <end position="418"/>
    </location>
</feature>
<reference evidence="3 4" key="1">
    <citation type="journal article" date="2006" name="Nature">
        <title>Global trends of whole-genome duplications revealed by the ciliate Paramecium tetraurelia.</title>
        <authorList>
            <consortium name="Genoscope"/>
            <person name="Aury J.-M."/>
            <person name="Jaillon O."/>
            <person name="Duret L."/>
            <person name="Noel B."/>
            <person name="Jubin C."/>
            <person name="Porcel B.M."/>
            <person name="Segurens B."/>
            <person name="Daubin V."/>
            <person name="Anthouard V."/>
            <person name="Aiach N."/>
            <person name="Arnaiz O."/>
            <person name="Billaut A."/>
            <person name="Beisson J."/>
            <person name="Blanc I."/>
            <person name="Bouhouche K."/>
            <person name="Camara F."/>
            <person name="Duharcourt S."/>
            <person name="Guigo R."/>
            <person name="Gogendeau D."/>
            <person name="Katinka M."/>
            <person name="Keller A.-M."/>
            <person name="Kissmehl R."/>
            <person name="Klotz C."/>
            <person name="Koll F."/>
            <person name="Le Moue A."/>
            <person name="Lepere C."/>
            <person name="Malinsky S."/>
            <person name="Nowacki M."/>
            <person name="Nowak J.K."/>
            <person name="Plattner H."/>
            <person name="Poulain J."/>
            <person name="Ruiz F."/>
            <person name="Serrano V."/>
            <person name="Zagulski M."/>
            <person name="Dessen P."/>
            <person name="Betermier M."/>
            <person name="Weissenbach J."/>
            <person name="Scarpelli C."/>
            <person name="Schachter V."/>
            <person name="Sperling L."/>
            <person name="Meyer E."/>
            <person name="Cohen J."/>
            <person name="Wincker P."/>
        </authorList>
    </citation>
    <scope>NUCLEOTIDE SEQUENCE [LARGE SCALE GENOMIC DNA]</scope>
    <source>
        <strain evidence="3 4">Stock d4-2</strain>
    </source>
</reference>
<dbReference type="Gene3D" id="1.10.10.60">
    <property type="entry name" value="Homeodomain-like"/>
    <property type="match status" value="1"/>
</dbReference>
<evidence type="ECO:0000313" key="4">
    <source>
        <dbReference type="Proteomes" id="UP000000600"/>
    </source>
</evidence>
<dbReference type="InterPro" id="IPR017930">
    <property type="entry name" value="Myb_dom"/>
</dbReference>
<proteinExistence type="predicted"/>
<protein>
    <recommendedName>
        <fullName evidence="2">HTH myb-type domain-containing protein</fullName>
    </recommendedName>
</protein>
<dbReference type="GO" id="GO:0000978">
    <property type="term" value="F:RNA polymerase II cis-regulatory region sequence-specific DNA binding"/>
    <property type="evidence" value="ECO:0000318"/>
    <property type="project" value="GO_Central"/>
</dbReference>
<name>A0C3U7_PARTE</name>
<dbReference type="SUPFAM" id="SSF46689">
    <property type="entry name" value="Homeodomain-like"/>
    <property type="match status" value="1"/>
</dbReference>
<evidence type="ECO:0000259" key="2">
    <source>
        <dbReference type="PROSITE" id="PS51294"/>
    </source>
</evidence>
<dbReference type="InterPro" id="IPR009057">
    <property type="entry name" value="Homeodomain-like_sf"/>
</dbReference>
<dbReference type="Proteomes" id="UP000000600">
    <property type="component" value="Unassembled WGS sequence"/>
</dbReference>
<dbReference type="PROSITE" id="PS51294">
    <property type="entry name" value="HTH_MYB"/>
    <property type="match status" value="1"/>
</dbReference>
<dbReference type="GO" id="GO:0005634">
    <property type="term" value="C:nucleus"/>
    <property type="evidence" value="ECO:0000318"/>
    <property type="project" value="GO_Central"/>
</dbReference>
<keyword evidence="4" id="KW-1185">Reference proteome</keyword>
<dbReference type="RefSeq" id="XP_001432861.1">
    <property type="nucleotide sequence ID" value="XM_001432824.1"/>
</dbReference>
<dbReference type="HOGENOM" id="CLU_657995_0_0_1"/>